<dbReference type="GO" id="GO:0003995">
    <property type="term" value="F:acyl-CoA dehydrogenase activity"/>
    <property type="evidence" value="ECO:0007669"/>
    <property type="project" value="TreeGrafter"/>
</dbReference>
<protein>
    <submittedName>
        <fullName evidence="5">Alkylation response protein AidB-like acyl-CoA dehydrogenase</fullName>
    </submittedName>
</protein>
<organism evidence="5 6">
    <name type="scientific">Halopolyspora algeriensis</name>
    <dbReference type="NCBI Taxonomy" id="1500506"/>
    <lineage>
        <taxon>Bacteria</taxon>
        <taxon>Bacillati</taxon>
        <taxon>Actinomycetota</taxon>
        <taxon>Actinomycetes</taxon>
        <taxon>Actinomycetes incertae sedis</taxon>
        <taxon>Halopolyspora</taxon>
    </lineage>
</organism>
<comment type="similarity">
    <text evidence="2">Belongs to the HpaH/HsaA monooxygenase family.</text>
</comment>
<evidence type="ECO:0000259" key="3">
    <source>
        <dbReference type="Pfam" id="PF02771"/>
    </source>
</evidence>
<dbReference type="PANTHER" id="PTHR48083:SF5">
    <property type="entry name" value="NRGC PROTEIN"/>
    <property type="match status" value="1"/>
</dbReference>
<dbReference type="InterPro" id="IPR036250">
    <property type="entry name" value="AcylCo_DH-like_C"/>
</dbReference>
<reference evidence="5 6" key="1">
    <citation type="submission" date="2018-07" db="EMBL/GenBank/DDBJ databases">
        <title>Genomic Encyclopedia of Type Strains, Phase III (KMG-III): the genomes of soil and plant-associated and newly described type strains.</title>
        <authorList>
            <person name="Whitman W."/>
        </authorList>
    </citation>
    <scope>NUCLEOTIDE SEQUENCE [LARGE SCALE GENOMIC DNA]</scope>
    <source>
        <strain evidence="5 6">CECT 8575</strain>
    </source>
</reference>
<dbReference type="SUPFAM" id="SSF56645">
    <property type="entry name" value="Acyl-CoA dehydrogenase NM domain-like"/>
    <property type="match status" value="1"/>
</dbReference>
<dbReference type="Gene3D" id="2.40.110.10">
    <property type="entry name" value="Butyryl-CoA Dehydrogenase, subunit A, domain 2"/>
    <property type="match status" value="1"/>
</dbReference>
<dbReference type="GO" id="GO:0005737">
    <property type="term" value="C:cytoplasm"/>
    <property type="evidence" value="ECO:0007669"/>
    <property type="project" value="TreeGrafter"/>
</dbReference>
<comment type="caution">
    <text evidence="5">The sequence shown here is derived from an EMBL/GenBank/DDBJ whole genome shotgun (WGS) entry which is preliminary data.</text>
</comment>
<dbReference type="Gene3D" id="1.10.540.10">
    <property type="entry name" value="Acyl-CoA dehydrogenase/oxidase, N-terminal domain"/>
    <property type="match status" value="1"/>
</dbReference>
<dbReference type="Pfam" id="PF02771">
    <property type="entry name" value="Acyl-CoA_dh_N"/>
    <property type="match status" value="1"/>
</dbReference>
<dbReference type="Proteomes" id="UP000253495">
    <property type="component" value="Unassembled WGS sequence"/>
</dbReference>
<dbReference type="Pfam" id="PF08028">
    <property type="entry name" value="Acyl-CoA_dh_2"/>
    <property type="match status" value="1"/>
</dbReference>
<dbReference type="InterPro" id="IPR013107">
    <property type="entry name" value="Acyl-CoA_DH_C"/>
</dbReference>
<sequence>MTTELTTTPGINVSDEFDALLERLDGISHILSDNAEKGEELGQLTDEVAKALHEAGAFRVGIPRSLGGYEFSPRQVIETIARISYADASAGWAFMALQMVTGTTAAYLGQEAARDLYPDVAGGHHALIAGQGTKLGKAVQVDGGYRISGHWHFASGISLASHIHTAALCEENGRALVFTLPKDQARLIDNWDVMGLRATSSIDYTCDDVFVPDSHVHDVATMDVRNGGAIYRMGLANMSGICHTGWALGVGRRMLDEMKSLAEKKTGAPKSPVDTDQFHAEYANAESKLRSAHAWAMEVWANNEAALDRGEFLSTEQETLTRLMLNNTTWSVQDVGQTVYKWAATAALRRGVLQRYFRDLHAGTQHITSGPVVLQNCGKWLSGLAPDAQWVFLDLQEQE</sequence>
<dbReference type="Gene3D" id="1.20.140.10">
    <property type="entry name" value="Butyryl-CoA Dehydrogenase, subunit A, domain 3"/>
    <property type="match status" value="1"/>
</dbReference>
<evidence type="ECO:0000313" key="5">
    <source>
        <dbReference type="EMBL" id="RCW45728.1"/>
    </source>
</evidence>
<keyword evidence="1" id="KW-0560">Oxidoreductase</keyword>
<feature type="domain" description="Acyl-CoA dehydrogenase/oxidase N-terminal" evidence="3">
    <location>
        <begin position="33"/>
        <end position="117"/>
    </location>
</feature>
<feature type="domain" description="Acyl-CoA dehydrogenase C-terminal" evidence="4">
    <location>
        <begin position="241"/>
        <end position="367"/>
    </location>
</feature>
<dbReference type="GO" id="GO:0050660">
    <property type="term" value="F:flavin adenine dinucleotide binding"/>
    <property type="evidence" value="ECO:0007669"/>
    <property type="project" value="InterPro"/>
</dbReference>
<dbReference type="PIRSF" id="PIRSF016578">
    <property type="entry name" value="HsaA"/>
    <property type="match status" value="1"/>
</dbReference>
<dbReference type="InterPro" id="IPR009100">
    <property type="entry name" value="AcylCoA_DH/oxidase_NM_dom_sf"/>
</dbReference>
<keyword evidence="6" id="KW-1185">Reference proteome</keyword>
<evidence type="ECO:0000313" key="6">
    <source>
        <dbReference type="Proteomes" id="UP000253495"/>
    </source>
</evidence>
<dbReference type="InterPro" id="IPR013786">
    <property type="entry name" value="AcylCoA_DH/ox_N"/>
</dbReference>
<proteinExistence type="inferred from homology"/>
<dbReference type="GO" id="GO:0033539">
    <property type="term" value="P:fatty acid beta-oxidation using acyl-CoA dehydrogenase"/>
    <property type="evidence" value="ECO:0007669"/>
    <property type="project" value="TreeGrafter"/>
</dbReference>
<dbReference type="InterPro" id="IPR037069">
    <property type="entry name" value="AcylCoA_DH/ox_N_sf"/>
</dbReference>
<dbReference type="InterPro" id="IPR050741">
    <property type="entry name" value="Acyl-CoA_dehydrogenase"/>
</dbReference>
<dbReference type="AlphaFoldDB" id="A0A368W153"/>
<dbReference type="EMBL" id="QPJC01000002">
    <property type="protein sequence ID" value="RCW45728.1"/>
    <property type="molecule type" value="Genomic_DNA"/>
</dbReference>
<evidence type="ECO:0000256" key="1">
    <source>
        <dbReference type="ARBA" id="ARBA00023002"/>
    </source>
</evidence>
<dbReference type="SUPFAM" id="SSF47203">
    <property type="entry name" value="Acyl-CoA dehydrogenase C-terminal domain-like"/>
    <property type="match status" value="1"/>
</dbReference>
<evidence type="ECO:0000259" key="4">
    <source>
        <dbReference type="Pfam" id="PF08028"/>
    </source>
</evidence>
<dbReference type="PANTHER" id="PTHR48083">
    <property type="entry name" value="MEDIUM-CHAIN SPECIFIC ACYL-COA DEHYDROGENASE, MITOCHONDRIAL-RELATED"/>
    <property type="match status" value="1"/>
</dbReference>
<dbReference type="RefSeq" id="WP_114451617.1">
    <property type="nucleotide sequence ID" value="NZ_QPJC01000002.1"/>
</dbReference>
<gene>
    <name evidence="5" type="ORF">DFQ14_10229</name>
</gene>
<dbReference type="OrthoDB" id="3404950at2"/>
<name>A0A368W153_9ACTN</name>
<evidence type="ECO:0000256" key="2">
    <source>
        <dbReference type="ARBA" id="ARBA00049661"/>
    </source>
</evidence>
<dbReference type="InterPro" id="IPR046373">
    <property type="entry name" value="Acyl-CoA_Oxase/DH_mid-dom_sf"/>
</dbReference>
<accession>A0A368W153</accession>